<sequence>MLAIDDKFPSSIYFCLPSSVLACAPYIRPAVLRLRAKRMEKPFLPLQHAICQIEWLPVADTWRQRQQRREI</sequence>
<evidence type="ECO:0000313" key="3">
    <source>
        <dbReference type="Proteomes" id="UP001451303"/>
    </source>
</evidence>
<dbReference type="EMBL" id="JAVLET010000002">
    <property type="protein sequence ID" value="KAL0473673.1"/>
    <property type="molecule type" value="Genomic_DNA"/>
</dbReference>
<keyword evidence="1" id="KW-1133">Transmembrane helix</keyword>
<name>A0ABR3DP43_NEUIN</name>
<protein>
    <submittedName>
        <fullName evidence="2">Uncharacterized protein</fullName>
    </submittedName>
</protein>
<dbReference type="PROSITE" id="PS51257">
    <property type="entry name" value="PROKAR_LIPOPROTEIN"/>
    <property type="match status" value="1"/>
</dbReference>
<comment type="caution">
    <text evidence="2">The sequence shown here is derived from an EMBL/GenBank/DDBJ whole genome shotgun (WGS) entry which is preliminary data.</text>
</comment>
<organism evidence="2 3">
    <name type="scientific">Neurospora intermedia</name>
    <dbReference type="NCBI Taxonomy" id="5142"/>
    <lineage>
        <taxon>Eukaryota</taxon>
        <taxon>Fungi</taxon>
        <taxon>Dikarya</taxon>
        <taxon>Ascomycota</taxon>
        <taxon>Pezizomycotina</taxon>
        <taxon>Sordariomycetes</taxon>
        <taxon>Sordariomycetidae</taxon>
        <taxon>Sordariales</taxon>
        <taxon>Sordariaceae</taxon>
        <taxon>Neurospora</taxon>
    </lineage>
</organism>
<evidence type="ECO:0000313" key="2">
    <source>
        <dbReference type="EMBL" id="KAL0473673.1"/>
    </source>
</evidence>
<keyword evidence="3" id="KW-1185">Reference proteome</keyword>
<dbReference type="Proteomes" id="UP001451303">
    <property type="component" value="Unassembled WGS sequence"/>
</dbReference>
<feature type="transmembrane region" description="Helical" evidence="1">
    <location>
        <begin position="12"/>
        <end position="31"/>
    </location>
</feature>
<proteinExistence type="predicted"/>
<gene>
    <name evidence="2" type="ORF">QR685DRAFT_436035</name>
</gene>
<reference evidence="2 3" key="1">
    <citation type="submission" date="2023-09" db="EMBL/GenBank/DDBJ databases">
        <title>Multi-omics analysis of a traditional fermented food reveals byproduct-associated fungal strains for waste-to-food upcycling.</title>
        <authorList>
            <consortium name="Lawrence Berkeley National Laboratory"/>
            <person name="Rekdal V.M."/>
            <person name="Villalobos-Escobedo J.M."/>
            <person name="Rodriguez-Valeron N."/>
            <person name="Garcia M.O."/>
            <person name="Vasquez D.P."/>
            <person name="Damayanti I."/>
            <person name="Sorensen P.M."/>
            <person name="Baidoo E.E."/>
            <person name="De Carvalho A.C."/>
            <person name="Riley R."/>
            <person name="Lipzen A."/>
            <person name="He G."/>
            <person name="Yan M."/>
            <person name="Haridas S."/>
            <person name="Daum C."/>
            <person name="Yoshinaga Y."/>
            <person name="Ng V."/>
            <person name="Grigoriev I.V."/>
            <person name="Munk R."/>
            <person name="Nuraida L."/>
            <person name="Wijaya C.H."/>
            <person name="Morales P.-C."/>
            <person name="Keasling J.D."/>
        </authorList>
    </citation>
    <scope>NUCLEOTIDE SEQUENCE [LARGE SCALE GENOMIC DNA]</scope>
    <source>
        <strain evidence="2 3">FGSC 2613</strain>
    </source>
</reference>
<evidence type="ECO:0000256" key="1">
    <source>
        <dbReference type="SAM" id="Phobius"/>
    </source>
</evidence>
<keyword evidence="1" id="KW-0472">Membrane</keyword>
<accession>A0ABR3DP43</accession>
<keyword evidence="1" id="KW-0812">Transmembrane</keyword>